<dbReference type="Proteomes" id="UP001165083">
    <property type="component" value="Unassembled WGS sequence"/>
</dbReference>
<evidence type="ECO:0000313" key="3">
    <source>
        <dbReference type="Proteomes" id="UP001165083"/>
    </source>
</evidence>
<keyword evidence="3" id="KW-1185">Reference proteome</keyword>
<evidence type="ECO:0000313" key="2">
    <source>
        <dbReference type="EMBL" id="GMF22055.1"/>
    </source>
</evidence>
<protein>
    <submittedName>
        <fullName evidence="2">Unnamed protein product</fullName>
    </submittedName>
</protein>
<feature type="region of interest" description="Disordered" evidence="1">
    <location>
        <begin position="60"/>
        <end position="95"/>
    </location>
</feature>
<reference evidence="2" key="1">
    <citation type="submission" date="2023-04" db="EMBL/GenBank/DDBJ databases">
        <title>Phytophthora lilii NBRC 32176.</title>
        <authorList>
            <person name="Ichikawa N."/>
            <person name="Sato H."/>
            <person name="Tonouchi N."/>
        </authorList>
    </citation>
    <scope>NUCLEOTIDE SEQUENCE</scope>
    <source>
        <strain evidence="2">NBRC 32176</strain>
    </source>
</reference>
<sequence length="189" mass="21213">MLYVDRPCWLHIDNLESTHPAEQVLSPQQTADRRNLMKVSRTMSLALQCIVRSFLNATKHSSGSEKPASDLVEDKLPQSGVDRTEMRAGDPRLEKSKDPVCQLQLQCVDVAVDSKYAKHTVEATVGRASDMLKLAKWIQEFQEQRLMELNDTNTCEGDGQVDPDVAPPMSRLQAWLADFAAKQQFGSVR</sequence>
<evidence type="ECO:0000256" key="1">
    <source>
        <dbReference type="SAM" id="MobiDB-lite"/>
    </source>
</evidence>
<dbReference type="EMBL" id="BSXW01000430">
    <property type="protein sequence ID" value="GMF22055.1"/>
    <property type="molecule type" value="Genomic_DNA"/>
</dbReference>
<comment type="caution">
    <text evidence="2">The sequence shown here is derived from an EMBL/GenBank/DDBJ whole genome shotgun (WGS) entry which is preliminary data.</text>
</comment>
<dbReference type="AlphaFoldDB" id="A0A9W6TYG3"/>
<name>A0A9W6TYG3_9STRA</name>
<proteinExistence type="predicted"/>
<gene>
    <name evidence="2" type="ORF">Plil01_000874700</name>
</gene>
<accession>A0A9W6TYG3</accession>
<dbReference type="OrthoDB" id="109045at2759"/>
<organism evidence="2 3">
    <name type="scientific">Phytophthora lilii</name>
    <dbReference type="NCBI Taxonomy" id="2077276"/>
    <lineage>
        <taxon>Eukaryota</taxon>
        <taxon>Sar</taxon>
        <taxon>Stramenopiles</taxon>
        <taxon>Oomycota</taxon>
        <taxon>Peronosporomycetes</taxon>
        <taxon>Peronosporales</taxon>
        <taxon>Peronosporaceae</taxon>
        <taxon>Phytophthora</taxon>
    </lineage>
</organism>
<feature type="compositionally biased region" description="Basic and acidic residues" evidence="1">
    <location>
        <begin position="72"/>
        <end position="95"/>
    </location>
</feature>